<feature type="compositionally biased region" description="Polar residues" evidence="1">
    <location>
        <begin position="141"/>
        <end position="152"/>
    </location>
</feature>
<reference evidence="3" key="2">
    <citation type="submission" date="2025-09" db="UniProtKB">
        <authorList>
            <consortium name="Ensembl"/>
        </authorList>
    </citation>
    <scope>IDENTIFICATION</scope>
</reference>
<reference evidence="3" key="1">
    <citation type="submission" date="2025-08" db="UniProtKB">
        <authorList>
            <consortium name="Ensembl"/>
        </authorList>
    </citation>
    <scope>IDENTIFICATION</scope>
</reference>
<keyword evidence="2" id="KW-1133">Transmembrane helix</keyword>
<evidence type="ECO:0000313" key="4">
    <source>
        <dbReference type="Proteomes" id="UP000694425"/>
    </source>
</evidence>
<dbReference type="PANTHER" id="PTHR16483">
    <property type="entry name" value="GASTROKINE 1"/>
    <property type="match status" value="1"/>
</dbReference>
<proteinExistence type="predicted"/>
<protein>
    <submittedName>
        <fullName evidence="3">BRICHOS domain containing 5</fullName>
    </submittedName>
</protein>
<dbReference type="Proteomes" id="UP000694425">
    <property type="component" value="Unplaced"/>
</dbReference>
<evidence type="ECO:0000256" key="1">
    <source>
        <dbReference type="SAM" id="MobiDB-lite"/>
    </source>
</evidence>
<dbReference type="Ensembl" id="ENSNVIT00000034302.1">
    <property type="protein sequence ID" value="ENSNVIP00000029601.1"/>
    <property type="gene ID" value="ENSNVIG00000022827.1"/>
</dbReference>
<evidence type="ECO:0000256" key="2">
    <source>
        <dbReference type="SAM" id="Phobius"/>
    </source>
</evidence>
<dbReference type="InterPro" id="IPR051772">
    <property type="entry name" value="Gastrokine"/>
</dbReference>
<name>A0A8C7C3V4_NEOVI</name>
<feature type="region of interest" description="Disordered" evidence="1">
    <location>
        <begin position="121"/>
        <end position="152"/>
    </location>
</feature>
<keyword evidence="2" id="KW-0812">Transmembrane</keyword>
<feature type="transmembrane region" description="Helical" evidence="2">
    <location>
        <begin position="32"/>
        <end position="54"/>
    </location>
</feature>
<feature type="compositionally biased region" description="Low complexity" evidence="1">
    <location>
        <begin position="121"/>
        <end position="131"/>
    </location>
</feature>
<evidence type="ECO:0000313" key="3">
    <source>
        <dbReference type="Ensembl" id="ENSNVIP00000029601.1"/>
    </source>
</evidence>
<keyword evidence="4" id="KW-1185">Reference proteome</keyword>
<sequence length="152" mass="15304">MEQRHCGEESPGPGLVQVKAKACPAGWRGPSLLLLLLLALAAAGAVAGGLLGFAHSPPKPLLQMLRLTPPSPGAPRSNQTAQVDVARNVATIRVTSAQSNRSWAVLFDGHSVSGMGGVVSTAGSGGPASPTCLPRAASVTAPRNTRPASSAQ</sequence>
<accession>A0A8C7C3V4</accession>
<keyword evidence="2" id="KW-0472">Membrane</keyword>
<dbReference type="GeneTree" id="ENSGT00930000150969"/>
<organism evidence="3 4">
    <name type="scientific">Neovison vison</name>
    <name type="common">American mink</name>
    <name type="synonym">Mustela vison</name>
    <dbReference type="NCBI Taxonomy" id="452646"/>
    <lineage>
        <taxon>Eukaryota</taxon>
        <taxon>Metazoa</taxon>
        <taxon>Chordata</taxon>
        <taxon>Craniata</taxon>
        <taxon>Vertebrata</taxon>
        <taxon>Euteleostomi</taxon>
        <taxon>Mammalia</taxon>
        <taxon>Eutheria</taxon>
        <taxon>Laurasiatheria</taxon>
        <taxon>Carnivora</taxon>
        <taxon>Caniformia</taxon>
        <taxon>Musteloidea</taxon>
        <taxon>Mustelidae</taxon>
        <taxon>Mustelinae</taxon>
        <taxon>Neogale</taxon>
    </lineage>
</organism>
<dbReference type="AlphaFoldDB" id="A0A8C7C3V4"/>